<gene>
    <name evidence="2" type="ORF">S01H1_33428</name>
</gene>
<feature type="non-terminal residue" evidence="2">
    <location>
        <position position="272"/>
    </location>
</feature>
<evidence type="ECO:0000259" key="1">
    <source>
        <dbReference type="Pfam" id="PF25000"/>
    </source>
</evidence>
<evidence type="ECO:0000313" key="2">
    <source>
        <dbReference type="EMBL" id="GAG11015.1"/>
    </source>
</evidence>
<organism evidence="2">
    <name type="scientific">marine sediment metagenome</name>
    <dbReference type="NCBI Taxonomy" id="412755"/>
    <lineage>
        <taxon>unclassified sequences</taxon>
        <taxon>metagenomes</taxon>
        <taxon>ecological metagenomes</taxon>
    </lineage>
</organism>
<dbReference type="Gene3D" id="3.40.50.300">
    <property type="entry name" value="P-loop containing nucleotide triphosphate hydrolases"/>
    <property type="match status" value="1"/>
</dbReference>
<name>X0UYX0_9ZZZZ</name>
<dbReference type="PANTHER" id="PTHR35205">
    <property type="entry name" value="NB-ARC AND TPR DOMAIN PROTEIN"/>
    <property type="match status" value="1"/>
</dbReference>
<dbReference type="SUPFAM" id="SSF52540">
    <property type="entry name" value="P-loop containing nucleoside triphosphate hydrolases"/>
    <property type="match status" value="1"/>
</dbReference>
<dbReference type="InterPro" id="IPR027417">
    <property type="entry name" value="P-loop_NTPase"/>
</dbReference>
<feature type="non-terminal residue" evidence="2">
    <location>
        <position position="1"/>
    </location>
</feature>
<comment type="caution">
    <text evidence="2">The sequence shown here is derived from an EMBL/GenBank/DDBJ whole genome shotgun (WGS) entry which is preliminary data.</text>
</comment>
<reference evidence="2" key="1">
    <citation type="journal article" date="2014" name="Front. Microbiol.">
        <title>High frequency of phylogenetically diverse reductive dehalogenase-homologous genes in deep subseafloor sedimentary metagenomes.</title>
        <authorList>
            <person name="Kawai M."/>
            <person name="Futagami T."/>
            <person name="Toyoda A."/>
            <person name="Takaki Y."/>
            <person name="Nishi S."/>
            <person name="Hori S."/>
            <person name="Arai W."/>
            <person name="Tsubouchi T."/>
            <person name="Morono Y."/>
            <person name="Uchiyama I."/>
            <person name="Ito T."/>
            <person name="Fujiyama A."/>
            <person name="Inagaki F."/>
            <person name="Takami H."/>
        </authorList>
    </citation>
    <scope>NUCLEOTIDE SEQUENCE</scope>
    <source>
        <strain evidence="2">Expedition CK06-06</strain>
    </source>
</reference>
<dbReference type="EMBL" id="BARS01020753">
    <property type="protein sequence ID" value="GAG11015.1"/>
    <property type="molecule type" value="Genomic_DNA"/>
</dbReference>
<dbReference type="InterPro" id="IPR056681">
    <property type="entry name" value="DUF7779"/>
</dbReference>
<protein>
    <recommendedName>
        <fullName evidence="1">DUF7779 domain-containing protein</fullName>
    </recommendedName>
</protein>
<sequence length="272" mass="30294">QALDLPERDAPEQRVVIDAVRRWLGQHGGWLLILDNAPDPEQVRGYLPRGATGHVLVTSRNPSWRGLARPLSVRVLERAESVDFLLRRTEQSDEEAAHDLAEALGDLPLALEQAGAYMEATRRSLSDYLKLYQDHHLELLRRAAPSTDYPATVATTWDISFRQVHEASPAAVNLLNLCSFLAPDDIPRDLLREGTRNLPEPLADAIADPLAFDKAVATLRRYSLVEVTSDGLSVHRLVQAVNRDRLAEGARKSWAEAAVRLVNDAFPYDSDD</sequence>
<feature type="domain" description="DUF7779" evidence="1">
    <location>
        <begin position="164"/>
        <end position="248"/>
    </location>
</feature>
<proteinExistence type="predicted"/>
<dbReference type="Pfam" id="PF25000">
    <property type="entry name" value="DUF7779"/>
    <property type="match status" value="1"/>
</dbReference>
<dbReference type="AlphaFoldDB" id="X0UYX0"/>
<dbReference type="PANTHER" id="PTHR35205:SF1">
    <property type="entry name" value="ZU5 DOMAIN-CONTAINING PROTEIN"/>
    <property type="match status" value="1"/>
</dbReference>
<accession>X0UYX0</accession>